<protein>
    <submittedName>
        <fullName evidence="2">Uncharacterized protein</fullName>
    </submittedName>
</protein>
<reference evidence="2" key="2">
    <citation type="submission" date="2020-09" db="EMBL/GenBank/DDBJ databases">
        <authorList>
            <person name="Sun Q."/>
            <person name="Zhou Y."/>
        </authorList>
    </citation>
    <scope>NUCLEOTIDE SEQUENCE</scope>
    <source>
        <strain evidence="2">CGMCC 1.12785</strain>
    </source>
</reference>
<evidence type="ECO:0000256" key="1">
    <source>
        <dbReference type="SAM" id="MobiDB-lite"/>
    </source>
</evidence>
<dbReference type="InterPro" id="IPR011008">
    <property type="entry name" value="Dimeric_a/b-barrel"/>
</dbReference>
<reference evidence="2" key="1">
    <citation type="journal article" date="2014" name="Int. J. Syst. Evol. Microbiol.">
        <title>Complete genome sequence of Corynebacterium casei LMG S-19264T (=DSM 44701T), isolated from a smear-ripened cheese.</title>
        <authorList>
            <consortium name="US DOE Joint Genome Institute (JGI-PGF)"/>
            <person name="Walter F."/>
            <person name="Albersmeier A."/>
            <person name="Kalinowski J."/>
            <person name="Ruckert C."/>
        </authorList>
    </citation>
    <scope>NUCLEOTIDE SEQUENCE</scope>
    <source>
        <strain evidence="2">CGMCC 1.12785</strain>
    </source>
</reference>
<comment type="caution">
    <text evidence="2">The sequence shown here is derived from an EMBL/GenBank/DDBJ whole genome shotgun (WGS) entry which is preliminary data.</text>
</comment>
<name>A0A8J2TXQ0_9MICO</name>
<evidence type="ECO:0000313" key="2">
    <source>
        <dbReference type="EMBL" id="GGA12876.1"/>
    </source>
</evidence>
<proteinExistence type="predicted"/>
<dbReference type="Proteomes" id="UP000616114">
    <property type="component" value="Unassembled WGS sequence"/>
</dbReference>
<dbReference type="RefSeq" id="WP_188550284.1">
    <property type="nucleotide sequence ID" value="NZ_BMFY01000005.1"/>
</dbReference>
<dbReference type="AlphaFoldDB" id="A0A8J2TXQ0"/>
<feature type="region of interest" description="Disordered" evidence="1">
    <location>
        <begin position="1"/>
        <end position="20"/>
    </location>
</feature>
<gene>
    <name evidence="2" type="ORF">GCM10011333_14720</name>
</gene>
<keyword evidence="3" id="KW-1185">Reference proteome</keyword>
<accession>A0A8J2TXQ0</accession>
<organism evidence="2 3">
    <name type="scientific">Sediminivirga luteola</name>
    <dbReference type="NCBI Taxonomy" id="1774748"/>
    <lineage>
        <taxon>Bacteria</taxon>
        <taxon>Bacillati</taxon>
        <taxon>Actinomycetota</taxon>
        <taxon>Actinomycetes</taxon>
        <taxon>Micrococcales</taxon>
        <taxon>Brevibacteriaceae</taxon>
        <taxon>Sediminivirga</taxon>
    </lineage>
</organism>
<dbReference type="EMBL" id="BMFY01000005">
    <property type="protein sequence ID" value="GGA12876.1"/>
    <property type="molecule type" value="Genomic_DNA"/>
</dbReference>
<dbReference type="SUPFAM" id="SSF54909">
    <property type="entry name" value="Dimeric alpha+beta barrel"/>
    <property type="match status" value="1"/>
</dbReference>
<evidence type="ECO:0000313" key="3">
    <source>
        <dbReference type="Proteomes" id="UP000616114"/>
    </source>
</evidence>
<sequence length="106" mass="10923">MATPTHALVHRYAPGTGPQEGTAELDAEMKIWAQIDSDLRSSGQLVEAWALNSATAALGTAADDAGSQVVFAVHAIAVESDAAAQQIAAGMPHLGYGSTTVHPLMR</sequence>